<protein>
    <submittedName>
        <fullName evidence="10">Diacylglycerol kinase family protein</fullName>
    </submittedName>
</protein>
<feature type="domain" description="DAGKc" evidence="9">
    <location>
        <begin position="34"/>
        <end position="118"/>
    </location>
</feature>
<dbReference type="Pfam" id="PF19279">
    <property type="entry name" value="YegS_C"/>
    <property type="match status" value="1"/>
</dbReference>
<comment type="cofactor">
    <cofactor evidence="1">
        <name>Mg(2+)</name>
        <dbReference type="ChEBI" id="CHEBI:18420"/>
    </cofactor>
</comment>
<dbReference type="PROSITE" id="PS50146">
    <property type="entry name" value="DAGK"/>
    <property type="match status" value="1"/>
</dbReference>
<dbReference type="RefSeq" id="WP_271191624.1">
    <property type="nucleotide sequence ID" value="NZ_CP115667.1"/>
</dbReference>
<dbReference type="SUPFAM" id="SSF111331">
    <property type="entry name" value="NAD kinase/diacylglycerol kinase-like"/>
    <property type="match status" value="1"/>
</dbReference>
<dbReference type="PANTHER" id="PTHR12358:SF54">
    <property type="entry name" value="SPHINGOSINE KINASE RELATED PROTEIN"/>
    <property type="match status" value="1"/>
</dbReference>
<gene>
    <name evidence="10" type="ORF">O6R05_00590</name>
</gene>
<comment type="similarity">
    <text evidence="2">Belongs to the diacylglycerol/lipid kinase family.</text>
</comment>
<dbReference type="InterPro" id="IPR016064">
    <property type="entry name" value="NAD/diacylglycerol_kinase_sf"/>
</dbReference>
<evidence type="ECO:0000256" key="6">
    <source>
        <dbReference type="ARBA" id="ARBA00022840"/>
    </source>
</evidence>
<keyword evidence="6" id="KW-0067">ATP-binding</keyword>
<evidence type="ECO:0000256" key="7">
    <source>
        <dbReference type="ARBA" id="ARBA00023209"/>
    </source>
</evidence>
<dbReference type="InterPro" id="IPR045540">
    <property type="entry name" value="YegS/DAGK_C"/>
</dbReference>
<keyword evidence="7" id="KW-0443">Lipid metabolism</keyword>
<evidence type="ECO:0000256" key="5">
    <source>
        <dbReference type="ARBA" id="ARBA00022777"/>
    </source>
</evidence>
<keyword evidence="8" id="KW-1208">Phospholipid metabolism</keyword>
<evidence type="ECO:0000256" key="8">
    <source>
        <dbReference type="ARBA" id="ARBA00023264"/>
    </source>
</evidence>
<dbReference type="PANTHER" id="PTHR12358">
    <property type="entry name" value="SPHINGOSINE KINASE"/>
    <property type="match status" value="1"/>
</dbReference>
<dbReference type="Proteomes" id="UP001210339">
    <property type="component" value="Chromosome"/>
</dbReference>
<organism evidence="10 11">
    <name type="scientific">Peptoniphilus equinus</name>
    <dbReference type="NCBI Taxonomy" id="3016343"/>
    <lineage>
        <taxon>Bacteria</taxon>
        <taxon>Bacillati</taxon>
        <taxon>Bacillota</taxon>
        <taxon>Tissierellia</taxon>
        <taxon>Tissierellales</taxon>
        <taxon>Peptoniphilaceae</taxon>
        <taxon>Peptoniphilus</taxon>
    </lineage>
</organism>
<accession>A0ABY7QV78</accession>
<evidence type="ECO:0000256" key="4">
    <source>
        <dbReference type="ARBA" id="ARBA00022741"/>
    </source>
</evidence>
<dbReference type="SMART" id="SM00046">
    <property type="entry name" value="DAGKc"/>
    <property type="match status" value="1"/>
</dbReference>
<name>A0ABY7QV78_9FIRM</name>
<keyword evidence="3" id="KW-0808">Transferase</keyword>
<dbReference type="Gene3D" id="2.60.200.40">
    <property type="match status" value="1"/>
</dbReference>
<dbReference type="InterPro" id="IPR050187">
    <property type="entry name" value="Lipid_Phosphate_FormReg"/>
</dbReference>
<dbReference type="InterPro" id="IPR001206">
    <property type="entry name" value="Diacylglycerol_kinase_cat_dom"/>
</dbReference>
<keyword evidence="7" id="KW-0444">Lipid biosynthesis</keyword>
<reference evidence="10 11" key="1">
    <citation type="submission" date="2023-01" db="EMBL/GenBank/DDBJ databases">
        <authorList>
            <person name="Lee S.H."/>
            <person name="Jung H.S."/>
            <person name="Yun J.U."/>
        </authorList>
    </citation>
    <scope>NUCLEOTIDE SEQUENCE [LARGE SCALE GENOMIC DNA]</scope>
    <source>
        <strain evidence="10 11">CBA3646</strain>
    </source>
</reference>
<keyword evidence="4" id="KW-0547">Nucleotide-binding</keyword>
<evidence type="ECO:0000313" key="10">
    <source>
        <dbReference type="EMBL" id="WBW50093.1"/>
    </source>
</evidence>
<proteinExistence type="inferred from homology"/>
<evidence type="ECO:0000256" key="3">
    <source>
        <dbReference type="ARBA" id="ARBA00022679"/>
    </source>
</evidence>
<dbReference type="Gene3D" id="3.40.50.10330">
    <property type="entry name" value="Probable inorganic polyphosphate/atp-NAD kinase, domain 1"/>
    <property type="match status" value="1"/>
</dbReference>
<dbReference type="Pfam" id="PF00781">
    <property type="entry name" value="DAGK_cat"/>
    <property type="match status" value="1"/>
</dbReference>
<keyword evidence="11" id="KW-1185">Reference proteome</keyword>
<evidence type="ECO:0000259" key="9">
    <source>
        <dbReference type="PROSITE" id="PS50146"/>
    </source>
</evidence>
<evidence type="ECO:0000256" key="2">
    <source>
        <dbReference type="ARBA" id="ARBA00005983"/>
    </source>
</evidence>
<keyword evidence="5 10" id="KW-0418">Kinase</keyword>
<keyword evidence="7" id="KW-0594">Phospholipid biosynthesis</keyword>
<sequence length="282" mass="30980">MTTYFITSLGAGRTSPEATRQLQDAFPDAVFYTTTHPHHLEELVARHADEPCRIFVLGGDGSLSEAARQLKDKPAALGVIPMGTANDFHKSLAVPFSIDAVKHATVKPVDLYEVNGRIGLNVMSFGLDTEVLADTYAILQRRPWLKARAYLFGVMSALKRRRVLHAHITLDGVSYFDGPLLLGTVCNGGYYGGGFHPGSCNIADGKLDVVLAKDVPWQLLPRLVFQYKKGTYHKSPYISFTTADSGTFLFDTPTLANVDGDIFETDRLDFKVHKGGLNLVTY</sequence>
<dbReference type="InterPro" id="IPR017438">
    <property type="entry name" value="ATP-NAD_kinase_N"/>
</dbReference>
<dbReference type="EMBL" id="CP115667">
    <property type="protein sequence ID" value="WBW50093.1"/>
    <property type="molecule type" value="Genomic_DNA"/>
</dbReference>
<dbReference type="GO" id="GO:0016301">
    <property type="term" value="F:kinase activity"/>
    <property type="evidence" value="ECO:0007669"/>
    <property type="project" value="UniProtKB-KW"/>
</dbReference>
<evidence type="ECO:0000256" key="1">
    <source>
        <dbReference type="ARBA" id="ARBA00001946"/>
    </source>
</evidence>
<evidence type="ECO:0000313" key="11">
    <source>
        <dbReference type="Proteomes" id="UP001210339"/>
    </source>
</evidence>